<comment type="cofactor">
    <cofactor evidence="4">
        <name>Zn(2+)</name>
        <dbReference type="ChEBI" id="CHEBI:29105"/>
    </cofactor>
    <text evidence="4">Binds 1 zinc ion per subunit.</text>
</comment>
<dbReference type="PANTHER" id="PTHR43175">
    <property type="entry name" value="CARBONIC ANHYDRASE"/>
    <property type="match status" value="1"/>
</dbReference>
<gene>
    <name evidence="6" type="ORF">CYLTODRAFT_487733</name>
</gene>
<reference evidence="6 7" key="1">
    <citation type="journal article" date="2015" name="Fungal Genet. Biol.">
        <title>Evolution of novel wood decay mechanisms in Agaricales revealed by the genome sequences of Fistulina hepatica and Cylindrobasidium torrendii.</title>
        <authorList>
            <person name="Floudas D."/>
            <person name="Held B.W."/>
            <person name="Riley R."/>
            <person name="Nagy L.G."/>
            <person name="Koehler G."/>
            <person name="Ransdell A.S."/>
            <person name="Younus H."/>
            <person name="Chow J."/>
            <person name="Chiniquy J."/>
            <person name="Lipzen A."/>
            <person name="Tritt A."/>
            <person name="Sun H."/>
            <person name="Haridas S."/>
            <person name="LaButti K."/>
            <person name="Ohm R.A."/>
            <person name="Kues U."/>
            <person name="Blanchette R.A."/>
            <person name="Grigoriev I.V."/>
            <person name="Minto R.E."/>
            <person name="Hibbett D.S."/>
        </authorList>
    </citation>
    <scope>NUCLEOTIDE SEQUENCE [LARGE SCALE GENOMIC DNA]</scope>
    <source>
        <strain evidence="6 7">FP15055 ss-10</strain>
    </source>
</reference>
<dbReference type="STRING" id="1314674.A0A0D7BK51"/>
<dbReference type="EC" id="4.2.1.1" evidence="5"/>
<dbReference type="EMBL" id="KN880462">
    <property type="protein sequence ID" value="KIY70847.1"/>
    <property type="molecule type" value="Genomic_DNA"/>
</dbReference>
<comment type="function">
    <text evidence="5">Reversible hydration of carbon dioxide.</text>
</comment>
<sequence length="183" mass="19596">MTSTFLLNNAKYAANFDQGALALPPSKGAIVLCCMDARVDPLGIFGLDIGEAHVIRNAGGRAIDAIRSIVISQGFGTSEIAVVHHTDCGGFTFTSDEISHKIKHGAHDEPAVVHAVDSIGDWGTQKGVSLENSVAVDVELLRNHPLVLKNTKVTGWVYDVRTGRVAQTVRDDGYSHLNEDAHL</sequence>
<evidence type="ECO:0000256" key="5">
    <source>
        <dbReference type="RuleBase" id="RU003956"/>
    </source>
</evidence>
<dbReference type="SUPFAM" id="SSF53056">
    <property type="entry name" value="beta-carbonic anhydrase, cab"/>
    <property type="match status" value="1"/>
</dbReference>
<dbReference type="Gene3D" id="3.40.1050.10">
    <property type="entry name" value="Carbonic anhydrase"/>
    <property type="match status" value="1"/>
</dbReference>
<feature type="binding site" evidence="4">
    <location>
        <position position="88"/>
    </location>
    <ligand>
        <name>Zn(2+)</name>
        <dbReference type="ChEBI" id="CHEBI:29105"/>
    </ligand>
</feature>
<feature type="binding site" evidence="4">
    <location>
        <position position="34"/>
    </location>
    <ligand>
        <name>Zn(2+)</name>
        <dbReference type="ChEBI" id="CHEBI:29105"/>
    </ligand>
</feature>
<comment type="catalytic activity">
    <reaction evidence="5">
        <text>hydrogencarbonate + H(+) = CO2 + H2O</text>
        <dbReference type="Rhea" id="RHEA:10748"/>
        <dbReference type="ChEBI" id="CHEBI:15377"/>
        <dbReference type="ChEBI" id="CHEBI:15378"/>
        <dbReference type="ChEBI" id="CHEBI:16526"/>
        <dbReference type="ChEBI" id="CHEBI:17544"/>
        <dbReference type="EC" id="4.2.1.1"/>
    </reaction>
</comment>
<keyword evidence="2 4" id="KW-0479">Metal-binding</keyword>
<dbReference type="Pfam" id="PF00484">
    <property type="entry name" value="Pro_CA"/>
    <property type="match status" value="1"/>
</dbReference>
<evidence type="ECO:0000313" key="6">
    <source>
        <dbReference type="EMBL" id="KIY70847.1"/>
    </source>
</evidence>
<dbReference type="Proteomes" id="UP000054007">
    <property type="component" value="Unassembled WGS sequence"/>
</dbReference>
<dbReference type="PANTHER" id="PTHR43175:SF3">
    <property type="entry name" value="CARBON DISULFIDE HYDROLASE"/>
    <property type="match status" value="1"/>
</dbReference>
<dbReference type="InterPro" id="IPR036874">
    <property type="entry name" value="Carbonic_anhydrase_sf"/>
</dbReference>
<evidence type="ECO:0000256" key="2">
    <source>
        <dbReference type="ARBA" id="ARBA00022723"/>
    </source>
</evidence>
<keyword evidence="3 4" id="KW-0862">Zinc</keyword>
<dbReference type="GO" id="GO:0004089">
    <property type="term" value="F:carbonate dehydratase activity"/>
    <property type="evidence" value="ECO:0007669"/>
    <property type="project" value="UniProtKB-UniRule"/>
</dbReference>
<proteinExistence type="inferred from homology"/>
<comment type="similarity">
    <text evidence="1 5">Belongs to the beta-class carbonic anhydrase family.</text>
</comment>
<dbReference type="AlphaFoldDB" id="A0A0D7BK51"/>
<keyword evidence="5" id="KW-0456">Lyase</keyword>
<accession>A0A0D7BK51</accession>
<dbReference type="CDD" id="cd03379">
    <property type="entry name" value="beta_CA_cladeD"/>
    <property type="match status" value="1"/>
</dbReference>
<protein>
    <recommendedName>
        <fullName evidence="5">Carbonic anhydrase</fullName>
        <ecNumber evidence="5">4.2.1.1</ecNumber>
    </recommendedName>
    <alternativeName>
        <fullName evidence="5">Carbonate dehydratase</fullName>
    </alternativeName>
</protein>
<dbReference type="InterPro" id="IPR001765">
    <property type="entry name" value="Carbonic_anhydrase"/>
</dbReference>
<evidence type="ECO:0000256" key="4">
    <source>
        <dbReference type="PIRSR" id="PIRSR601765-1"/>
    </source>
</evidence>
<dbReference type="GO" id="GO:0008270">
    <property type="term" value="F:zinc ion binding"/>
    <property type="evidence" value="ECO:0007669"/>
    <property type="project" value="UniProtKB-UniRule"/>
</dbReference>
<keyword evidence="7" id="KW-1185">Reference proteome</keyword>
<evidence type="ECO:0000313" key="7">
    <source>
        <dbReference type="Proteomes" id="UP000054007"/>
    </source>
</evidence>
<name>A0A0D7BK51_9AGAR</name>
<dbReference type="SMART" id="SM00947">
    <property type="entry name" value="Pro_CA"/>
    <property type="match status" value="1"/>
</dbReference>
<dbReference type="OrthoDB" id="10248475at2759"/>
<feature type="binding site" evidence="4">
    <location>
        <position position="36"/>
    </location>
    <ligand>
        <name>Zn(2+)</name>
        <dbReference type="ChEBI" id="CHEBI:29105"/>
    </ligand>
</feature>
<evidence type="ECO:0000256" key="1">
    <source>
        <dbReference type="ARBA" id="ARBA00006217"/>
    </source>
</evidence>
<organism evidence="6 7">
    <name type="scientific">Cylindrobasidium torrendii FP15055 ss-10</name>
    <dbReference type="NCBI Taxonomy" id="1314674"/>
    <lineage>
        <taxon>Eukaryota</taxon>
        <taxon>Fungi</taxon>
        <taxon>Dikarya</taxon>
        <taxon>Basidiomycota</taxon>
        <taxon>Agaricomycotina</taxon>
        <taxon>Agaricomycetes</taxon>
        <taxon>Agaricomycetidae</taxon>
        <taxon>Agaricales</taxon>
        <taxon>Marasmiineae</taxon>
        <taxon>Physalacriaceae</taxon>
        <taxon>Cylindrobasidium</taxon>
    </lineage>
</organism>
<evidence type="ECO:0000256" key="3">
    <source>
        <dbReference type="ARBA" id="ARBA00022833"/>
    </source>
</evidence>
<feature type="binding site" evidence="4">
    <location>
        <position position="85"/>
    </location>
    <ligand>
        <name>Zn(2+)</name>
        <dbReference type="ChEBI" id="CHEBI:29105"/>
    </ligand>
</feature>